<dbReference type="PROSITE" id="PS51257">
    <property type="entry name" value="PROKAR_LIPOPROTEIN"/>
    <property type="match status" value="1"/>
</dbReference>
<keyword evidence="3" id="KW-1185">Reference proteome</keyword>
<name>A0A7Z0EDS3_9MICO</name>
<dbReference type="EMBL" id="JACCFM010000001">
    <property type="protein sequence ID" value="NYJ19755.1"/>
    <property type="molecule type" value="Genomic_DNA"/>
</dbReference>
<reference evidence="2 3" key="1">
    <citation type="submission" date="2020-07" db="EMBL/GenBank/DDBJ databases">
        <title>Sequencing the genomes of 1000 actinobacteria strains.</title>
        <authorList>
            <person name="Klenk H.-P."/>
        </authorList>
    </citation>
    <scope>NUCLEOTIDE SEQUENCE [LARGE SCALE GENOMIC DNA]</scope>
    <source>
        <strain evidence="2 3">LI1</strain>
    </source>
</reference>
<organism evidence="2 3">
    <name type="scientific">Glaciibacter psychrotolerans</name>
    <dbReference type="NCBI Taxonomy" id="670054"/>
    <lineage>
        <taxon>Bacteria</taxon>
        <taxon>Bacillati</taxon>
        <taxon>Actinomycetota</taxon>
        <taxon>Actinomycetes</taxon>
        <taxon>Micrococcales</taxon>
        <taxon>Microbacteriaceae</taxon>
        <taxon>Glaciibacter</taxon>
    </lineage>
</organism>
<feature type="chain" id="PRO_5039467271" description="Lipoprotein" evidence="1">
    <location>
        <begin position="31"/>
        <end position="148"/>
    </location>
</feature>
<evidence type="ECO:0008006" key="4">
    <source>
        <dbReference type="Google" id="ProtNLM"/>
    </source>
</evidence>
<dbReference type="AlphaFoldDB" id="A0A7Z0EDS3"/>
<gene>
    <name evidence="2" type="ORF">HNR05_001546</name>
</gene>
<evidence type="ECO:0000256" key="1">
    <source>
        <dbReference type="SAM" id="SignalP"/>
    </source>
</evidence>
<protein>
    <recommendedName>
        <fullName evidence="4">Lipoprotein</fullName>
    </recommendedName>
</protein>
<keyword evidence="1" id="KW-0732">Signal</keyword>
<evidence type="ECO:0000313" key="2">
    <source>
        <dbReference type="EMBL" id="NYJ19755.1"/>
    </source>
</evidence>
<evidence type="ECO:0000313" key="3">
    <source>
        <dbReference type="Proteomes" id="UP000537260"/>
    </source>
</evidence>
<accession>A0A7Z0EDS3</accession>
<comment type="caution">
    <text evidence="2">The sequence shown here is derived from an EMBL/GenBank/DDBJ whole genome shotgun (WGS) entry which is preliminary data.</text>
</comment>
<proteinExistence type="predicted"/>
<feature type="signal peptide" evidence="1">
    <location>
        <begin position="1"/>
        <end position="30"/>
    </location>
</feature>
<dbReference type="Proteomes" id="UP000537260">
    <property type="component" value="Unassembled WGS sequence"/>
</dbReference>
<sequence>MKTPSRLSRIGLAATLALVGVPLLASCSTAGDLVNGAVQDATGGDVSLGGALPAGWPAEVPVIDGEILFGAGGADTHKGWAVTIQASSTDPLGDARVQLEDAGFTVDAAAQAAAGGGVVAVKNSTYIVLVAGTTEGGVLYTVALIPAQ</sequence>